<dbReference type="Proteomes" id="UP000467193">
    <property type="component" value="Chromosome"/>
</dbReference>
<dbReference type="HAMAP" id="MF_02225">
    <property type="entry name" value="CoaBC"/>
    <property type="match status" value="1"/>
</dbReference>
<evidence type="ECO:0000313" key="8">
    <source>
        <dbReference type="Proteomes" id="UP000467193"/>
    </source>
</evidence>
<feature type="binding site" evidence="3">
    <location>
        <position position="281"/>
    </location>
    <ligand>
        <name>CTP</name>
        <dbReference type="ChEBI" id="CHEBI:37563"/>
    </ligand>
</feature>
<keyword evidence="3" id="KW-0511">Multifunctional enzyme</keyword>
<dbReference type="SUPFAM" id="SSF102645">
    <property type="entry name" value="CoaB-like"/>
    <property type="match status" value="1"/>
</dbReference>
<gene>
    <name evidence="3 7" type="primary">coaBC</name>
    <name evidence="7" type="ORF">MSEDJ_37570</name>
</gene>
<comment type="caution">
    <text evidence="3">Lacks conserved residue(s) required for the propagation of feature annotation.</text>
</comment>
<evidence type="ECO:0000256" key="4">
    <source>
        <dbReference type="RuleBase" id="RU364078"/>
    </source>
</evidence>
<proteinExistence type="inferred from homology"/>
<dbReference type="InterPro" id="IPR035929">
    <property type="entry name" value="CoaB-like_sf"/>
</dbReference>
<feature type="binding site" evidence="3">
    <location>
        <position position="291"/>
    </location>
    <ligand>
        <name>CTP</name>
        <dbReference type="ChEBI" id="CHEBI:37563"/>
    </ligand>
</feature>
<dbReference type="PANTHER" id="PTHR14359">
    <property type="entry name" value="HOMO-OLIGOMERIC FLAVIN CONTAINING CYS DECARBOXYLASE FAMILY"/>
    <property type="match status" value="1"/>
</dbReference>
<dbReference type="InterPro" id="IPR036551">
    <property type="entry name" value="Flavin_trans-like"/>
</dbReference>
<keyword evidence="3 4" id="KW-0288">FMN</keyword>
<keyword evidence="3 4" id="KW-0285">Flavoprotein</keyword>
<dbReference type="GO" id="GO:0046872">
    <property type="term" value="F:metal ion binding"/>
    <property type="evidence" value="ECO:0007669"/>
    <property type="project" value="UniProtKB-KW"/>
</dbReference>
<dbReference type="Gene3D" id="3.40.50.1950">
    <property type="entry name" value="Flavin prenyltransferase-like"/>
    <property type="match status" value="1"/>
</dbReference>
<dbReference type="Gene3D" id="3.40.50.10300">
    <property type="entry name" value="CoaB-like"/>
    <property type="match status" value="1"/>
</dbReference>
<keyword evidence="2 3" id="KW-0456">Lyase</keyword>
<accession>A0A7I7QTM1</accession>
<dbReference type="GO" id="GO:0010181">
    <property type="term" value="F:FMN binding"/>
    <property type="evidence" value="ECO:0007669"/>
    <property type="project" value="UniProtKB-UniRule"/>
</dbReference>
<reference evidence="7 8" key="1">
    <citation type="journal article" date="2019" name="Emerg. Microbes Infect.">
        <title>Comprehensive subspecies identification of 175 nontuberculous mycobacteria species based on 7547 genomic profiles.</title>
        <authorList>
            <person name="Matsumoto Y."/>
            <person name="Kinjo T."/>
            <person name="Motooka D."/>
            <person name="Nabeya D."/>
            <person name="Jung N."/>
            <person name="Uechi K."/>
            <person name="Horii T."/>
            <person name="Iida T."/>
            <person name="Fujita J."/>
            <person name="Nakamura S."/>
        </authorList>
    </citation>
    <scope>NUCLEOTIDE SEQUENCE [LARGE SCALE GENOMIC DNA]</scope>
    <source>
        <strain evidence="7 8">JCM 17899</strain>
    </source>
</reference>
<dbReference type="NCBIfam" id="TIGR00521">
    <property type="entry name" value="coaBC_dfp"/>
    <property type="match status" value="1"/>
</dbReference>
<comment type="similarity">
    <text evidence="3 4">In the C-terminal section; belongs to the PPC synthetase family.</text>
</comment>
<dbReference type="UniPathway" id="UPA00241">
    <property type="reaction ID" value="UER00353"/>
</dbReference>
<evidence type="ECO:0000259" key="6">
    <source>
        <dbReference type="Pfam" id="PF04127"/>
    </source>
</evidence>
<dbReference type="GO" id="GO:0071513">
    <property type="term" value="C:phosphopantothenoylcysteine decarboxylase complex"/>
    <property type="evidence" value="ECO:0007669"/>
    <property type="project" value="TreeGrafter"/>
</dbReference>
<keyword evidence="3 4" id="KW-0436">Ligase</keyword>
<evidence type="ECO:0000256" key="3">
    <source>
        <dbReference type="HAMAP-Rule" id="MF_02225"/>
    </source>
</evidence>
<comment type="function">
    <text evidence="4">Catalyzes two steps in the biosynthesis of coenzyme A. In the first step cysteine is conjugated to 4'-phosphopantothenate to form 4-phosphopantothenoylcysteine, in the latter compound is decarboxylated to form 4'-phosphopantotheine.</text>
</comment>
<dbReference type="EMBL" id="AP022588">
    <property type="protein sequence ID" value="BBY29661.1"/>
    <property type="molecule type" value="Genomic_DNA"/>
</dbReference>
<evidence type="ECO:0000256" key="2">
    <source>
        <dbReference type="ARBA" id="ARBA00023239"/>
    </source>
</evidence>
<comment type="pathway">
    <text evidence="3 4">Cofactor biosynthesis; coenzyme A biosynthesis; CoA from (R)-pantothenate: step 3/5.</text>
</comment>
<dbReference type="InterPro" id="IPR003382">
    <property type="entry name" value="Flavoprotein"/>
</dbReference>
<dbReference type="EC" id="6.3.2.5" evidence="3"/>
<dbReference type="SUPFAM" id="SSF52507">
    <property type="entry name" value="Homo-oligomeric flavin-containing Cys decarboxylases, HFCD"/>
    <property type="match status" value="1"/>
</dbReference>
<keyword evidence="1 3" id="KW-0210">Decarboxylase</keyword>
<dbReference type="GO" id="GO:0004633">
    <property type="term" value="F:phosphopantothenoylcysteine decarboxylase activity"/>
    <property type="evidence" value="ECO:0007669"/>
    <property type="project" value="UniProtKB-UniRule"/>
</dbReference>
<dbReference type="GO" id="GO:0004632">
    <property type="term" value="F:phosphopantothenate--cysteine ligase activity"/>
    <property type="evidence" value="ECO:0007669"/>
    <property type="project" value="UniProtKB-UniRule"/>
</dbReference>
<name>A0A7I7QTM1_9MYCO</name>
<comment type="similarity">
    <text evidence="3 4">In the N-terminal section; belongs to the HFCD (homo-oligomeric flavin containing Cys decarboxylase) superfamily.</text>
</comment>
<comment type="catalytic activity">
    <reaction evidence="3 4">
        <text>N-[(R)-4-phosphopantothenoyl]-L-cysteine + H(+) = (R)-4'-phosphopantetheine + CO2</text>
        <dbReference type="Rhea" id="RHEA:16793"/>
        <dbReference type="ChEBI" id="CHEBI:15378"/>
        <dbReference type="ChEBI" id="CHEBI:16526"/>
        <dbReference type="ChEBI" id="CHEBI:59458"/>
        <dbReference type="ChEBI" id="CHEBI:61723"/>
        <dbReference type="EC" id="4.1.1.36"/>
    </reaction>
</comment>
<comment type="cofactor">
    <cofactor evidence="3">
        <name>FMN</name>
        <dbReference type="ChEBI" id="CHEBI:58210"/>
    </cofactor>
    <text evidence="3">Binds 1 FMN per subunit.</text>
</comment>
<organism evidence="7 8">
    <name type="scientific">Mycolicibacterium sediminis</name>
    <dbReference type="NCBI Taxonomy" id="1286180"/>
    <lineage>
        <taxon>Bacteria</taxon>
        <taxon>Bacillati</taxon>
        <taxon>Actinomycetota</taxon>
        <taxon>Actinomycetes</taxon>
        <taxon>Mycobacteriales</taxon>
        <taxon>Mycobacteriaceae</taxon>
        <taxon>Mycolicibacterium</taxon>
    </lineage>
</organism>
<feature type="binding site" evidence="3">
    <location>
        <position position="355"/>
    </location>
    <ligand>
        <name>CTP</name>
        <dbReference type="ChEBI" id="CHEBI:37563"/>
    </ligand>
</feature>
<feature type="binding site" evidence="3">
    <location>
        <position position="359"/>
    </location>
    <ligand>
        <name>CTP</name>
        <dbReference type="ChEBI" id="CHEBI:37563"/>
    </ligand>
</feature>
<keyword evidence="8" id="KW-1185">Reference proteome</keyword>
<dbReference type="GO" id="GO:0015937">
    <property type="term" value="P:coenzyme A biosynthetic process"/>
    <property type="evidence" value="ECO:0007669"/>
    <property type="project" value="UniProtKB-UniRule"/>
</dbReference>
<dbReference type="AlphaFoldDB" id="A0A7I7QTM1"/>
<feature type="binding site" evidence="3">
    <location>
        <position position="337"/>
    </location>
    <ligand>
        <name>CTP</name>
        <dbReference type="ChEBI" id="CHEBI:37563"/>
    </ligand>
</feature>
<feature type="domain" description="Flavoprotein" evidence="5">
    <location>
        <begin position="5"/>
        <end position="169"/>
    </location>
</feature>
<comment type="pathway">
    <text evidence="3 4">Cofactor biosynthesis; coenzyme A biosynthesis; CoA from (R)-pantothenate: step 2/5.</text>
</comment>
<dbReference type="InterPro" id="IPR005252">
    <property type="entry name" value="CoaBC"/>
</dbReference>
<evidence type="ECO:0000313" key="7">
    <source>
        <dbReference type="EMBL" id="BBY29661.1"/>
    </source>
</evidence>
<feature type="region of interest" description="Phosphopantothenoylcysteine decarboxylase" evidence="3">
    <location>
        <begin position="1"/>
        <end position="191"/>
    </location>
</feature>
<dbReference type="PANTHER" id="PTHR14359:SF6">
    <property type="entry name" value="PHOSPHOPANTOTHENOYLCYSTEINE DECARBOXYLASE"/>
    <property type="match status" value="1"/>
</dbReference>
<dbReference type="Pfam" id="PF02441">
    <property type="entry name" value="Flavoprotein"/>
    <property type="match status" value="1"/>
</dbReference>
<comment type="function">
    <text evidence="3">Catalyzes two sequential steps in the biosynthesis of coenzyme A. In the first step cysteine is conjugated to 4'-phosphopantothenate to form 4-phosphopantothenoylcysteine. In the second step the latter compound is decarboxylated to form 4'-phosphopantotheine.</text>
</comment>
<comment type="cofactor">
    <cofactor evidence="3">
        <name>Mg(2+)</name>
        <dbReference type="ChEBI" id="CHEBI:18420"/>
    </cofactor>
</comment>
<dbReference type="InterPro" id="IPR007085">
    <property type="entry name" value="DNA/pantothenate-metab_flavo_C"/>
</dbReference>
<feature type="region of interest" description="Phosphopantothenate--cysteine ligase" evidence="3">
    <location>
        <begin position="192"/>
        <end position="419"/>
    </location>
</feature>
<keyword evidence="3" id="KW-0479">Metal-binding</keyword>
<keyword evidence="3" id="KW-0460">Magnesium</keyword>
<evidence type="ECO:0000259" key="5">
    <source>
        <dbReference type="Pfam" id="PF02441"/>
    </source>
</evidence>
<comment type="catalytic activity">
    <reaction evidence="3 4">
        <text>(R)-4'-phosphopantothenate + L-cysteine + CTP = N-[(R)-4-phosphopantothenoyl]-L-cysteine + CMP + diphosphate + H(+)</text>
        <dbReference type="Rhea" id="RHEA:19397"/>
        <dbReference type="ChEBI" id="CHEBI:10986"/>
        <dbReference type="ChEBI" id="CHEBI:15378"/>
        <dbReference type="ChEBI" id="CHEBI:33019"/>
        <dbReference type="ChEBI" id="CHEBI:35235"/>
        <dbReference type="ChEBI" id="CHEBI:37563"/>
        <dbReference type="ChEBI" id="CHEBI:59458"/>
        <dbReference type="ChEBI" id="CHEBI:60377"/>
        <dbReference type="EC" id="6.3.2.5"/>
    </reaction>
</comment>
<dbReference type="EC" id="4.1.1.36" evidence="3"/>
<dbReference type="KEGG" id="msei:MSEDJ_37570"/>
<protein>
    <recommendedName>
        <fullName evidence="3">Coenzyme A biosynthesis bifunctional protein CoaBC</fullName>
    </recommendedName>
    <alternativeName>
        <fullName evidence="3">DNA/pantothenate metabolism flavoprotein</fullName>
    </alternativeName>
    <alternativeName>
        <fullName evidence="3">Phosphopantothenoylcysteine synthetase/decarboxylase</fullName>
        <shortName evidence="3">PPCS-PPCDC</shortName>
    </alternativeName>
    <domain>
        <recommendedName>
            <fullName evidence="3">Phosphopantothenoylcysteine decarboxylase</fullName>
            <shortName evidence="3">PPC decarboxylase</shortName>
            <shortName evidence="3">PPC-DC</shortName>
            <ecNumber evidence="3">4.1.1.36</ecNumber>
        </recommendedName>
        <alternativeName>
            <fullName evidence="3">CoaC</fullName>
        </alternativeName>
    </domain>
    <domain>
        <recommendedName>
            <fullName evidence="3">Phosphopantothenate--cysteine ligase</fullName>
            <ecNumber evidence="3">6.3.2.5</ecNumber>
        </recommendedName>
        <alternativeName>
            <fullName evidence="3">CoaB</fullName>
        </alternativeName>
        <alternativeName>
            <fullName evidence="3">Phosphopantothenoylcysteine synthetase</fullName>
            <shortName evidence="3">PPC synthetase</shortName>
            <shortName evidence="3">PPC-S</shortName>
        </alternativeName>
    </domain>
</protein>
<dbReference type="Pfam" id="PF04127">
    <property type="entry name" value="DFP"/>
    <property type="match status" value="1"/>
</dbReference>
<evidence type="ECO:0000256" key="1">
    <source>
        <dbReference type="ARBA" id="ARBA00022793"/>
    </source>
</evidence>
<dbReference type="GO" id="GO:0015941">
    <property type="term" value="P:pantothenate catabolic process"/>
    <property type="evidence" value="ECO:0007669"/>
    <property type="project" value="InterPro"/>
</dbReference>
<dbReference type="RefSeq" id="WP_163801930.1">
    <property type="nucleotide sequence ID" value="NZ_AP022588.1"/>
</dbReference>
<sequence length="419" mass="43871">MTERKRVIVGVAGGIAAYKACTLVRQLSEAGHSVRVVPTESALNFVGAATFEALSGHPVQTTVFQHVDEVLHVRIGQEADLVVVAPATADLLARAAAGRADDLLTATLLTARCPVLFAPAMHTEMWHHPATVENVATLRRRGAIVLEPASGRLTGADSGAGRLPEAEEISTLANLLLDRSDALPHDLTGVNVLVTAGGTREQIDPVRFIGNRSSGKQGYAVARVAAQRGANVTLIAGHTVGLIDPAGVDVVHIGSADQLHDAVTKHAPEAHVLVMAAAVADFRPSHVATSKIKKSHEPGHTTDAPAIELTRTDDVLAAAVRARSDGQLPNMQAIVGFAAETGDANGDVLFHARAKLQRKGCDLLVVNAVGEGRAFEVDDNDGWLLGADGNEVALEHGSKTLMASRIVDAIGAFLQRRDG</sequence>
<feature type="domain" description="DNA/pantothenate metabolism flavoprotein C-terminal" evidence="6">
    <location>
        <begin position="187"/>
        <end position="411"/>
    </location>
</feature>